<dbReference type="GO" id="GO:0071913">
    <property type="term" value="F:citrate secondary active transmembrane transporter activity"/>
    <property type="evidence" value="ECO:0007669"/>
    <property type="project" value="TreeGrafter"/>
</dbReference>
<reference evidence="12" key="1">
    <citation type="journal article" date="2023" name="Insect Mol. Biol.">
        <title>Genome sequencing provides insights into the evolution of gene families encoding plant cell wall-degrading enzymes in longhorned beetles.</title>
        <authorList>
            <person name="Shin N.R."/>
            <person name="Okamura Y."/>
            <person name="Kirsch R."/>
            <person name="Pauchet Y."/>
        </authorList>
    </citation>
    <scope>NUCLEOTIDE SEQUENCE</scope>
    <source>
        <strain evidence="12">RBIC_L_NR</strain>
    </source>
</reference>
<dbReference type="InterPro" id="IPR018108">
    <property type="entry name" value="MCP_transmembrane"/>
</dbReference>
<evidence type="ECO:0000256" key="3">
    <source>
        <dbReference type="ARBA" id="ARBA00022448"/>
    </source>
</evidence>
<keyword evidence="3 11" id="KW-0813">Transport</keyword>
<protein>
    <recommendedName>
        <fullName evidence="9">Citrate transport protein</fullName>
    </recommendedName>
</protein>
<feature type="repeat" description="Solcar" evidence="10">
    <location>
        <begin position="170"/>
        <end position="255"/>
    </location>
</feature>
<keyword evidence="4 10" id="KW-0812">Transmembrane</keyword>
<evidence type="ECO:0000256" key="6">
    <source>
        <dbReference type="ARBA" id="ARBA00022989"/>
    </source>
</evidence>
<name>A0AAV8WIG4_9CUCU</name>
<dbReference type="PROSITE" id="PS50920">
    <property type="entry name" value="SOLCAR"/>
    <property type="match status" value="2"/>
</dbReference>
<gene>
    <name evidence="12" type="ORF">NQ314_021288</name>
</gene>
<dbReference type="PANTHER" id="PTHR45788">
    <property type="entry name" value="SUCCINATE/FUMARATE MITOCHONDRIAL TRANSPORTER-RELATED"/>
    <property type="match status" value="1"/>
</dbReference>
<evidence type="ECO:0000256" key="9">
    <source>
        <dbReference type="ARBA" id="ARBA00042640"/>
    </source>
</evidence>
<keyword evidence="13" id="KW-1185">Reference proteome</keyword>
<dbReference type="GO" id="GO:0006843">
    <property type="term" value="P:mitochondrial citrate transmembrane transport"/>
    <property type="evidence" value="ECO:0007669"/>
    <property type="project" value="TreeGrafter"/>
</dbReference>
<dbReference type="InterPro" id="IPR023395">
    <property type="entry name" value="MCP_dom_sf"/>
</dbReference>
<evidence type="ECO:0000256" key="4">
    <source>
        <dbReference type="ARBA" id="ARBA00022692"/>
    </source>
</evidence>
<evidence type="ECO:0000256" key="1">
    <source>
        <dbReference type="ARBA" id="ARBA00004225"/>
    </source>
</evidence>
<keyword evidence="5" id="KW-0677">Repeat</keyword>
<dbReference type="SUPFAM" id="SSF103506">
    <property type="entry name" value="Mitochondrial carrier"/>
    <property type="match status" value="1"/>
</dbReference>
<sequence>MNPSNSKHFVYPFKRPWLRENGAAAPAAGNTGVKGIIAGGITGGIEICITFPTEYVKTQLQLDEKGGQKQYNGIADCVKKTVKNHGFLGLYRGLSVLLYGSIPKSAVRFGSFEAFKNQMVQPDGTLSIGARLMCGLGAGVMEAIFAVTPMETVKVKFINDQRSGNPRFKGFFHGVGIIVKEQGAASVFGNTPIDVVKTRMQGLEAAKYKNTLDCFLKIWKNEGPLAFYKGTVPRLSRVCLDVAITFMIYDSFMEIFNKVWP</sequence>
<evidence type="ECO:0000256" key="11">
    <source>
        <dbReference type="RuleBase" id="RU000488"/>
    </source>
</evidence>
<dbReference type="Gene3D" id="1.50.40.10">
    <property type="entry name" value="Mitochondrial carrier domain"/>
    <property type="match status" value="2"/>
</dbReference>
<evidence type="ECO:0000313" key="13">
    <source>
        <dbReference type="Proteomes" id="UP001162156"/>
    </source>
</evidence>
<dbReference type="Proteomes" id="UP001162156">
    <property type="component" value="Unassembled WGS sequence"/>
</dbReference>
<comment type="similarity">
    <text evidence="2 11">Belongs to the mitochondrial carrier (TC 2.A.29) family.</text>
</comment>
<dbReference type="AlphaFoldDB" id="A0AAV8WIG4"/>
<keyword evidence="7" id="KW-0496">Mitochondrion</keyword>
<evidence type="ECO:0000256" key="5">
    <source>
        <dbReference type="ARBA" id="ARBA00022737"/>
    </source>
</evidence>
<dbReference type="InterPro" id="IPR049563">
    <property type="entry name" value="TXTP-like"/>
</dbReference>
<keyword evidence="8 10" id="KW-0472">Membrane</keyword>
<dbReference type="GO" id="GO:0031966">
    <property type="term" value="C:mitochondrial membrane"/>
    <property type="evidence" value="ECO:0007669"/>
    <property type="project" value="UniProtKB-SubCell"/>
</dbReference>
<accession>A0AAV8WIG4</accession>
<dbReference type="Pfam" id="PF00153">
    <property type="entry name" value="Mito_carr"/>
    <property type="match status" value="2"/>
</dbReference>
<organism evidence="12 13">
    <name type="scientific">Rhamnusium bicolor</name>
    <dbReference type="NCBI Taxonomy" id="1586634"/>
    <lineage>
        <taxon>Eukaryota</taxon>
        <taxon>Metazoa</taxon>
        <taxon>Ecdysozoa</taxon>
        <taxon>Arthropoda</taxon>
        <taxon>Hexapoda</taxon>
        <taxon>Insecta</taxon>
        <taxon>Pterygota</taxon>
        <taxon>Neoptera</taxon>
        <taxon>Endopterygota</taxon>
        <taxon>Coleoptera</taxon>
        <taxon>Polyphaga</taxon>
        <taxon>Cucujiformia</taxon>
        <taxon>Chrysomeloidea</taxon>
        <taxon>Cerambycidae</taxon>
        <taxon>Lepturinae</taxon>
        <taxon>Rhagiini</taxon>
        <taxon>Rhamnusium</taxon>
    </lineage>
</organism>
<dbReference type="EMBL" id="JANEYF010005913">
    <property type="protein sequence ID" value="KAJ8926342.1"/>
    <property type="molecule type" value="Genomic_DNA"/>
</dbReference>
<keyword evidence="6" id="KW-1133">Transmembrane helix</keyword>
<evidence type="ECO:0000256" key="10">
    <source>
        <dbReference type="PROSITE-ProRule" id="PRU00282"/>
    </source>
</evidence>
<dbReference type="PANTHER" id="PTHR45788:SF4">
    <property type="entry name" value="TRICARBOXYLATE TRANSPORT PROTEIN, MITOCHONDRIAL"/>
    <property type="match status" value="1"/>
</dbReference>
<comment type="subcellular location">
    <subcellularLocation>
        <location evidence="1">Mitochondrion membrane</location>
        <topology evidence="1">Multi-pass membrane protein</topology>
    </subcellularLocation>
</comment>
<evidence type="ECO:0000313" key="12">
    <source>
        <dbReference type="EMBL" id="KAJ8926342.1"/>
    </source>
</evidence>
<comment type="caution">
    <text evidence="12">The sequence shown here is derived from an EMBL/GenBank/DDBJ whole genome shotgun (WGS) entry which is preliminary data.</text>
</comment>
<evidence type="ECO:0000256" key="2">
    <source>
        <dbReference type="ARBA" id="ARBA00006375"/>
    </source>
</evidence>
<proteinExistence type="inferred from homology"/>
<evidence type="ECO:0000256" key="7">
    <source>
        <dbReference type="ARBA" id="ARBA00023128"/>
    </source>
</evidence>
<feature type="repeat" description="Solcar" evidence="10">
    <location>
        <begin position="30"/>
        <end position="118"/>
    </location>
</feature>
<evidence type="ECO:0000256" key="8">
    <source>
        <dbReference type="ARBA" id="ARBA00023136"/>
    </source>
</evidence>